<keyword evidence="4 5" id="KW-0472">Membrane</keyword>
<feature type="transmembrane region" description="Helical" evidence="5">
    <location>
        <begin position="54"/>
        <end position="75"/>
    </location>
</feature>
<evidence type="ECO:0000313" key="7">
    <source>
        <dbReference type="Proteomes" id="UP001229244"/>
    </source>
</evidence>
<accession>A0AAE3VRQ6</accession>
<dbReference type="GO" id="GO:0005886">
    <property type="term" value="C:plasma membrane"/>
    <property type="evidence" value="ECO:0007669"/>
    <property type="project" value="UniProtKB-SubCell"/>
</dbReference>
<protein>
    <recommendedName>
        <fullName evidence="5">Probable membrane transporter protein</fullName>
    </recommendedName>
</protein>
<sequence length="277" mass="28691">MIELSTNLLYMVPALVFAGLLVGLLAGTFGVGGGGIIVPVLYECFRLMGVADEVRMPLCVGTSLAIIIPTSIRSARGHLARGAVDMTILRAWVAPLLAGVLIGSLSARFAPPWVFKLVFVSVSAVLAIKLLAGRESWRLGTSLPGRVGTTAYGMLVGVISSMMGTGGGGPSTMVLTLYGVPIHRAVATSAGVGTIVALPGAVGYMIAGWPDLDLLPPLSLGYVSVLAFALVVPTTLLAAPFGVRLAHALTRRQLEVAFAVFLLVVGARFLVSLILEV</sequence>
<dbReference type="PANTHER" id="PTHR43483:SF3">
    <property type="entry name" value="MEMBRANE TRANSPORTER PROTEIN HI_0806-RELATED"/>
    <property type="match status" value="1"/>
</dbReference>
<feature type="transmembrane region" description="Helical" evidence="5">
    <location>
        <begin position="12"/>
        <end position="42"/>
    </location>
</feature>
<dbReference type="Proteomes" id="UP001229244">
    <property type="component" value="Unassembled WGS sequence"/>
</dbReference>
<feature type="transmembrane region" description="Helical" evidence="5">
    <location>
        <begin position="185"/>
        <end position="207"/>
    </location>
</feature>
<evidence type="ECO:0000256" key="1">
    <source>
        <dbReference type="ARBA" id="ARBA00004141"/>
    </source>
</evidence>
<feature type="transmembrane region" description="Helical" evidence="5">
    <location>
        <begin position="254"/>
        <end position="275"/>
    </location>
</feature>
<keyword evidence="2 5" id="KW-0812">Transmembrane</keyword>
<organism evidence="6 7">
    <name type="scientific">Amorphus orientalis</name>
    <dbReference type="NCBI Taxonomy" id="649198"/>
    <lineage>
        <taxon>Bacteria</taxon>
        <taxon>Pseudomonadati</taxon>
        <taxon>Pseudomonadota</taxon>
        <taxon>Alphaproteobacteria</taxon>
        <taxon>Hyphomicrobiales</taxon>
        <taxon>Amorphaceae</taxon>
        <taxon>Amorphus</taxon>
    </lineage>
</organism>
<keyword evidence="3 5" id="KW-1133">Transmembrane helix</keyword>
<comment type="caution">
    <text evidence="6">The sequence shown here is derived from an EMBL/GenBank/DDBJ whole genome shotgun (WGS) entry which is preliminary data.</text>
</comment>
<dbReference type="RefSeq" id="WP_306886795.1">
    <property type="nucleotide sequence ID" value="NZ_JAUSUL010000003.1"/>
</dbReference>
<dbReference type="PANTHER" id="PTHR43483">
    <property type="entry name" value="MEMBRANE TRANSPORTER PROTEIN HI_0806-RELATED"/>
    <property type="match status" value="1"/>
</dbReference>
<comment type="similarity">
    <text evidence="5">Belongs to the 4-toluene sulfonate uptake permease (TSUP) (TC 2.A.102) family.</text>
</comment>
<dbReference type="Pfam" id="PF01925">
    <property type="entry name" value="TauE"/>
    <property type="match status" value="1"/>
</dbReference>
<gene>
    <name evidence="6" type="ORF">J2S73_003397</name>
</gene>
<comment type="subcellular location">
    <subcellularLocation>
        <location evidence="5">Cell membrane</location>
        <topology evidence="5">Multi-pass membrane protein</topology>
    </subcellularLocation>
    <subcellularLocation>
        <location evidence="1">Membrane</location>
        <topology evidence="1">Multi-pass membrane protein</topology>
    </subcellularLocation>
</comment>
<evidence type="ECO:0000256" key="3">
    <source>
        <dbReference type="ARBA" id="ARBA00022989"/>
    </source>
</evidence>
<evidence type="ECO:0000256" key="2">
    <source>
        <dbReference type="ARBA" id="ARBA00022692"/>
    </source>
</evidence>
<dbReference type="AlphaFoldDB" id="A0AAE3VRQ6"/>
<feature type="transmembrane region" description="Helical" evidence="5">
    <location>
        <begin position="152"/>
        <end position="178"/>
    </location>
</feature>
<name>A0AAE3VRQ6_9HYPH</name>
<dbReference type="InterPro" id="IPR002781">
    <property type="entry name" value="TM_pro_TauE-like"/>
</dbReference>
<dbReference type="EMBL" id="JAUSUL010000003">
    <property type="protein sequence ID" value="MDQ0316921.1"/>
    <property type="molecule type" value="Genomic_DNA"/>
</dbReference>
<reference evidence="6" key="1">
    <citation type="submission" date="2023-07" db="EMBL/GenBank/DDBJ databases">
        <title>Genomic Encyclopedia of Type Strains, Phase IV (KMG-IV): sequencing the most valuable type-strain genomes for metagenomic binning, comparative biology and taxonomic classification.</title>
        <authorList>
            <person name="Goeker M."/>
        </authorList>
    </citation>
    <scope>NUCLEOTIDE SEQUENCE</scope>
    <source>
        <strain evidence="6">DSM 21202</strain>
    </source>
</reference>
<keyword evidence="5" id="KW-1003">Cell membrane</keyword>
<feature type="transmembrane region" description="Helical" evidence="5">
    <location>
        <begin position="87"/>
        <end position="106"/>
    </location>
</feature>
<evidence type="ECO:0000313" key="6">
    <source>
        <dbReference type="EMBL" id="MDQ0316921.1"/>
    </source>
</evidence>
<feature type="transmembrane region" description="Helical" evidence="5">
    <location>
        <begin position="219"/>
        <end position="242"/>
    </location>
</feature>
<evidence type="ECO:0000256" key="4">
    <source>
        <dbReference type="ARBA" id="ARBA00023136"/>
    </source>
</evidence>
<proteinExistence type="inferred from homology"/>
<evidence type="ECO:0000256" key="5">
    <source>
        <dbReference type="RuleBase" id="RU363041"/>
    </source>
</evidence>
<keyword evidence="7" id="KW-1185">Reference proteome</keyword>